<dbReference type="NCBIfam" id="TIGR00786">
    <property type="entry name" value="dctM"/>
    <property type="match status" value="1"/>
</dbReference>
<evidence type="ECO:0000256" key="2">
    <source>
        <dbReference type="ARBA" id="ARBA00022475"/>
    </source>
</evidence>
<accession>A0A4R2Q2Y2</accession>
<dbReference type="GO" id="GO:0022857">
    <property type="term" value="F:transmembrane transporter activity"/>
    <property type="evidence" value="ECO:0007669"/>
    <property type="project" value="UniProtKB-UniRule"/>
</dbReference>
<dbReference type="GO" id="GO:0005886">
    <property type="term" value="C:plasma membrane"/>
    <property type="evidence" value="ECO:0007669"/>
    <property type="project" value="UniProtKB-SubCell"/>
</dbReference>
<evidence type="ECO:0000256" key="5">
    <source>
        <dbReference type="ARBA" id="ARBA00022989"/>
    </source>
</evidence>
<dbReference type="AlphaFoldDB" id="A0A4R2Q2Y2"/>
<keyword evidence="2" id="KW-1003">Cell membrane</keyword>
<keyword evidence="10" id="KW-1185">Reference proteome</keyword>
<evidence type="ECO:0000256" key="7">
    <source>
        <dbReference type="RuleBase" id="RU369079"/>
    </source>
</evidence>
<keyword evidence="4 7" id="KW-0812">Transmembrane</keyword>
<comment type="caution">
    <text evidence="7">Lacks conserved residue(s) required for the propagation of feature annotation.</text>
</comment>
<feature type="transmembrane region" description="Helical" evidence="7">
    <location>
        <begin position="183"/>
        <end position="203"/>
    </location>
</feature>
<keyword evidence="5 7" id="KW-1133">Transmembrane helix</keyword>
<dbReference type="InterPro" id="IPR010656">
    <property type="entry name" value="DctM"/>
</dbReference>
<evidence type="ECO:0000313" key="10">
    <source>
        <dbReference type="Proteomes" id="UP000294835"/>
    </source>
</evidence>
<gene>
    <name evidence="9" type="ORF">EV662_10291</name>
</gene>
<proteinExistence type="inferred from homology"/>
<comment type="caution">
    <text evidence="9">The sequence shown here is derived from an EMBL/GenBank/DDBJ whole genome shotgun (WGS) entry which is preliminary data.</text>
</comment>
<dbReference type="PANTHER" id="PTHR33362">
    <property type="entry name" value="SIALIC ACID TRAP TRANSPORTER PERMEASE PROTEIN SIAT-RELATED"/>
    <property type="match status" value="1"/>
</dbReference>
<evidence type="ECO:0000313" key="9">
    <source>
        <dbReference type="EMBL" id="TCP42900.1"/>
    </source>
</evidence>
<keyword evidence="6 7" id="KW-0472">Membrane</keyword>
<dbReference type="RefSeq" id="WP_132460772.1">
    <property type="nucleotide sequence ID" value="NZ_SLXP01000002.1"/>
</dbReference>
<dbReference type="Pfam" id="PF06808">
    <property type="entry name" value="DctM"/>
    <property type="match status" value="1"/>
</dbReference>
<comment type="function">
    <text evidence="7">Part of the tripartite ATP-independent periplasmic (TRAP) transport system.</text>
</comment>
<feature type="domain" description="TRAP C4-dicarboxylate transport system permease DctM subunit" evidence="8">
    <location>
        <begin position="11"/>
        <end position="429"/>
    </location>
</feature>
<dbReference type="PANTHER" id="PTHR33362:SF7">
    <property type="entry name" value="SLL1103 PROTEIN"/>
    <property type="match status" value="1"/>
</dbReference>
<feature type="transmembrane region" description="Helical" evidence="7">
    <location>
        <begin position="282"/>
        <end position="306"/>
    </location>
</feature>
<evidence type="ECO:0000256" key="3">
    <source>
        <dbReference type="ARBA" id="ARBA00022519"/>
    </source>
</evidence>
<protein>
    <recommendedName>
        <fullName evidence="7">TRAP transporter large permease protein</fullName>
    </recommendedName>
</protein>
<evidence type="ECO:0000256" key="1">
    <source>
        <dbReference type="ARBA" id="ARBA00004429"/>
    </source>
</evidence>
<evidence type="ECO:0000256" key="4">
    <source>
        <dbReference type="ARBA" id="ARBA00022692"/>
    </source>
</evidence>
<comment type="subcellular location">
    <subcellularLocation>
        <location evidence="1 7">Cell inner membrane</location>
        <topology evidence="1 7">Multi-pass membrane protein</topology>
    </subcellularLocation>
</comment>
<feature type="transmembrane region" description="Helical" evidence="7">
    <location>
        <begin position="138"/>
        <end position="163"/>
    </location>
</feature>
<sequence>MGELLAVLMILGFMLALLIGMPVGIGIALSGFLFGWMGFGDFLFNLVPARIYGVVTKYEFLAIPLFVYMGVMLEKSRVAEDMLDVIGRLSGRLHGGMAVALIVVGVLMGASTGIVGATVVTLTMLTMPVLLKRNYDGGLASGAICASGTLGQIIPPSLVLILLADIMGESVGTLFAAAMGPGLMLALLYIAFILALGHFRPALMPPIPEAERNDIRGLALARKAVLALAPPLLLVGGVLGTIIGGLAAPTEAAGVGAALSILIAALYRRLTLRMIWDAAQSALRISAMIFFILIAAQVFSVAFRGLHGEDLVKDTLALLPGGETGALLFLMLLLFVLGFFLEWIEISYIALPLLLPFFVEAGTDMVWLAALIALNLQTSFLTPPFGWALFFLKGAAPPGVTTRMIYRGVLPFIAIQVVALVLLFLVPGIATWLPNAIGW</sequence>
<feature type="transmembrane region" description="Helical" evidence="7">
    <location>
        <begin position="6"/>
        <end position="39"/>
    </location>
</feature>
<feature type="transmembrane region" description="Helical" evidence="7">
    <location>
        <begin position="252"/>
        <end position="270"/>
    </location>
</feature>
<dbReference type="OrthoDB" id="7339120at2"/>
<evidence type="ECO:0000256" key="6">
    <source>
        <dbReference type="ARBA" id="ARBA00023136"/>
    </source>
</evidence>
<dbReference type="Proteomes" id="UP000294835">
    <property type="component" value="Unassembled WGS sequence"/>
</dbReference>
<reference evidence="9 10" key="1">
    <citation type="submission" date="2019-03" db="EMBL/GenBank/DDBJ databases">
        <title>Genomic Encyclopedia of Type Strains, Phase IV (KMG-IV): sequencing the most valuable type-strain genomes for metagenomic binning, comparative biology and taxonomic classification.</title>
        <authorList>
            <person name="Goeker M."/>
        </authorList>
    </citation>
    <scope>NUCLEOTIDE SEQUENCE [LARGE SCALE GENOMIC DNA]</scope>
    <source>
        <strain evidence="9 10">DSM 18063</strain>
    </source>
</reference>
<feature type="transmembrane region" description="Helical" evidence="7">
    <location>
        <begin position="326"/>
        <end position="344"/>
    </location>
</feature>
<feature type="transmembrane region" description="Helical" evidence="7">
    <location>
        <begin position="51"/>
        <end position="73"/>
    </location>
</feature>
<comment type="similarity">
    <text evidence="7">Belongs to the TRAP transporter large permease family.</text>
</comment>
<keyword evidence="3 7" id="KW-0997">Cell inner membrane</keyword>
<feature type="transmembrane region" description="Helical" evidence="7">
    <location>
        <begin position="93"/>
        <end position="126"/>
    </location>
</feature>
<feature type="transmembrane region" description="Helical" evidence="7">
    <location>
        <begin position="408"/>
        <end position="433"/>
    </location>
</feature>
<dbReference type="EMBL" id="SLXP01000002">
    <property type="protein sequence ID" value="TCP42900.1"/>
    <property type="molecule type" value="Genomic_DNA"/>
</dbReference>
<name>A0A4R2Q2Y2_9RHOB</name>
<feature type="transmembrane region" description="Helical" evidence="7">
    <location>
        <begin position="224"/>
        <end position="246"/>
    </location>
</feature>
<dbReference type="InterPro" id="IPR004681">
    <property type="entry name" value="TRAP_DctM"/>
</dbReference>
<organism evidence="9 10">
    <name type="scientific">Rhodovulum marinum</name>
    <dbReference type="NCBI Taxonomy" id="320662"/>
    <lineage>
        <taxon>Bacteria</taxon>
        <taxon>Pseudomonadati</taxon>
        <taxon>Pseudomonadota</taxon>
        <taxon>Alphaproteobacteria</taxon>
        <taxon>Rhodobacterales</taxon>
        <taxon>Paracoccaceae</taxon>
        <taxon>Rhodovulum</taxon>
    </lineage>
</organism>
<evidence type="ECO:0000259" key="8">
    <source>
        <dbReference type="Pfam" id="PF06808"/>
    </source>
</evidence>
<keyword evidence="7" id="KW-0813">Transport</keyword>
<comment type="subunit">
    <text evidence="7">The complex comprises the extracytoplasmic solute receptor protein and the two transmembrane proteins.</text>
</comment>